<evidence type="ECO:0000313" key="2">
    <source>
        <dbReference type="Proteomes" id="UP001596137"/>
    </source>
</evidence>
<dbReference type="Proteomes" id="UP001596137">
    <property type="component" value="Unassembled WGS sequence"/>
</dbReference>
<gene>
    <name evidence="1" type="ORF">ACFP1K_40865</name>
</gene>
<dbReference type="RefSeq" id="WP_380763947.1">
    <property type="nucleotide sequence ID" value="NZ_JBHSRF010000166.1"/>
</dbReference>
<evidence type="ECO:0000313" key="1">
    <source>
        <dbReference type="EMBL" id="MFC6087570.1"/>
    </source>
</evidence>
<comment type="caution">
    <text evidence="1">The sequence shown here is derived from an EMBL/GenBank/DDBJ whole genome shotgun (WGS) entry which is preliminary data.</text>
</comment>
<name>A0ABW1NWT0_9ACTN</name>
<sequence>MADELGRLRRGRGVMAGDLEQRVGPSLRALSGIHSSDNLHDIRGKLVKFLSTVADDLPVDLGLSLAAGLALHEDVRHRFFEERMEWLAARIARDVRTARRRVDEAIRAVEASADARPPCDDGYAPTGWHLARLRTVLRLDCSRPAAVEERTVVADRDGLDEILVSTSVPRPRATPLDSHHGLELDIVYGGVLVREERPTETYFRYFVKLPHPLRSGEAHDVGLSVTIPADQPMKQRYTFRPLRRCDEFDLRIRFSRERLPRDIWRISGLPHSMAEDFAAPDFLVRPDNAAEIRLHFQDLRIGMAYGARWENG</sequence>
<protein>
    <submittedName>
        <fullName evidence="1">Uncharacterized protein</fullName>
    </submittedName>
</protein>
<reference evidence="2" key="1">
    <citation type="journal article" date="2019" name="Int. J. Syst. Evol. Microbiol.">
        <title>The Global Catalogue of Microorganisms (GCM) 10K type strain sequencing project: providing services to taxonomists for standard genome sequencing and annotation.</title>
        <authorList>
            <consortium name="The Broad Institute Genomics Platform"/>
            <consortium name="The Broad Institute Genome Sequencing Center for Infectious Disease"/>
            <person name="Wu L."/>
            <person name="Ma J."/>
        </authorList>
    </citation>
    <scope>NUCLEOTIDE SEQUENCE [LARGE SCALE GENOMIC DNA]</scope>
    <source>
        <strain evidence="2">JCM 30346</strain>
    </source>
</reference>
<dbReference type="EMBL" id="JBHSRF010000166">
    <property type="protein sequence ID" value="MFC6087570.1"/>
    <property type="molecule type" value="Genomic_DNA"/>
</dbReference>
<proteinExistence type="predicted"/>
<accession>A0ABW1NWT0</accession>
<organism evidence="1 2">
    <name type="scientific">Sphaerisporangium aureirubrum</name>
    <dbReference type="NCBI Taxonomy" id="1544736"/>
    <lineage>
        <taxon>Bacteria</taxon>
        <taxon>Bacillati</taxon>
        <taxon>Actinomycetota</taxon>
        <taxon>Actinomycetes</taxon>
        <taxon>Streptosporangiales</taxon>
        <taxon>Streptosporangiaceae</taxon>
        <taxon>Sphaerisporangium</taxon>
    </lineage>
</organism>
<keyword evidence="2" id="KW-1185">Reference proteome</keyword>